<dbReference type="GO" id="GO:0016791">
    <property type="term" value="F:phosphatase activity"/>
    <property type="evidence" value="ECO:0007669"/>
    <property type="project" value="TreeGrafter"/>
</dbReference>
<organism evidence="1 2">
    <name type="scientific">Streptococcus cuniculipharyngis</name>
    <dbReference type="NCBI Taxonomy" id="1562651"/>
    <lineage>
        <taxon>Bacteria</taxon>
        <taxon>Bacillati</taxon>
        <taxon>Bacillota</taxon>
        <taxon>Bacilli</taxon>
        <taxon>Lactobacillales</taxon>
        <taxon>Streptococcaceae</taxon>
        <taxon>Streptococcus</taxon>
    </lineage>
</organism>
<dbReference type="Pfam" id="PF00300">
    <property type="entry name" value="His_Phos_1"/>
    <property type="match status" value="1"/>
</dbReference>
<dbReference type="OrthoDB" id="2185101at2"/>
<protein>
    <submittedName>
        <fullName evidence="1">Histidine phosphatase family protein</fullName>
    </submittedName>
</protein>
<dbReference type="InterPro" id="IPR013078">
    <property type="entry name" value="His_Pase_superF_clade-1"/>
</dbReference>
<accession>A0A5C5SBF4</accession>
<sequence>MVTNIYFIRHAQPNLDNHDDFQRELSDKGLQDCQLLTQYFKQIPIHAILSSPYKRAYDTLKPLAKNKHLSIQTDSRFRERKITSEWIKDFDTFAQKQWADFSYHLPAGESLQDVQIRMLDGLTEALHTYPDKTIVIGSHGTAISSLIHYFYPDFGYRDFFLLKDTMPFILKLECQGRHCLSIDLYNVFTEQSFTYFSNKAD</sequence>
<dbReference type="AlphaFoldDB" id="A0A5C5SBF4"/>
<dbReference type="CDD" id="cd07067">
    <property type="entry name" value="HP_PGM_like"/>
    <property type="match status" value="1"/>
</dbReference>
<dbReference type="PANTHER" id="PTHR48100">
    <property type="entry name" value="BROAD-SPECIFICITY PHOSPHATASE YOR283W-RELATED"/>
    <property type="match status" value="1"/>
</dbReference>
<evidence type="ECO:0000313" key="2">
    <source>
        <dbReference type="Proteomes" id="UP000317430"/>
    </source>
</evidence>
<name>A0A5C5SBF4_9STRE</name>
<dbReference type="SMART" id="SM00855">
    <property type="entry name" value="PGAM"/>
    <property type="match status" value="1"/>
</dbReference>
<comment type="caution">
    <text evidence="1">The sequence shown here is derived from an EMBL/GenBank/DDBJ whole genome shotgun (WGS) entry which is preliminary data.</text>
</comment>
<proteinExistence type="predicted"/>
<dbReference type="PANTHER" id="PTHR48100:SF1">
    <property type="entry name" value="HISTIDINE PHOSPHATASE FAMILY PROTEIN-RELATED"/>
    <property type="match status" value="1"/>
</dbReference>
<gene>
    <name evidence="1" type="ORF">FRX57_05170</name>
</gene>
<keyword evidence="2" id="KW-1185">Reference proteome</keyword>
<reference evidence="1 2" key="1">
    <citation type="submission" date="2019-08" db="EMBL/GenBank/DDBJ databases">
        <authorList>
            <person name="Lei W."/>
        </authorList>
    </citation>
    <scope>NUCLEOTIDE SEQUENCE [LARGE SCALE GENOMIC DNA]</scope>
    <source>
        <strain evidence="1 2">CCUG 66496</strain>
    </source>
</reference>
<dbReference type="RefSeq" id="WP_146567372.1">
    <property type="nucleotide sequence ID" value="NZ_VOHL01000003.1"/>
</dbReference>
<evidence type="ECO:0000313" key="1">
    <source>
        <dbReference type="EMBL" id="TWS97680.1"/>
    </source>
</evidence>
<dbReference type="Gene3D" id="3.40.50.1240">
    <property type="entry name" value="Phosphoglycerate mutase-like"/>
    <property type="match status" value="1"/>
</dbReference>
<dbReference type="GO" id="GO:0005737">
    <property type="term" value="C:cytoplasm"/>
    <property type="evidence" value="ECO:0007669"/>
    <property type="project" value="TreeGrafter"/>
</dbReference>
<dbReference type="EMBL" id="VOHL01000003">
    <property type="protein sequence ID" value="TWS97680.1"/>
    <property type="molecule type" value="Genomic_DNA"/>
</dbReference>
<dbReference type="InterPro" id="IPR050275">
    <property type="entry name" value="PGM_Phosphatase"/>
</dbReference>
<dbReference type="SUPFAM" id="SSF53254">
    <property type="entry name" value="Phosphoglycerate mutase-like"/>
    <property type="match status" value="1"/>
</dbReference>
<dbReference type="InterPro" id="IPR029033">
    <property type="entry name" value="His_PPase_superfam"/>
</dbReference>
<dbReference type="Proteomes" id="UP000317430">
    <property type="component" value="Unassembled WGS sequence"/>
</dbReference>